<evidence type="ECO:0000256" key="2">
    <source>
        <dbReference type="ARBA" id="ARBA00005582"/>
    </source>
</evidence>
<dbReference type="InterPro" id="IPR020084">
    <property type="entry name" value="NUDIX_hydrolase_CS"/>
</dbReference>
<dbReference type="GO" id="GO:0008828">
    <property type="term" value="F:dATP diphosphatase activity"/>
    <property type="evidence" value="ECO:0007669"/>
    <property type="project" value="UniProtKB-EC"/>
</dbReference>
<comment type="cofactor">
    <cofactor evidence="1">
        <name>Mg(2+)</name>
        <dbReference type="ChEBI" id="CHEBI:18420"/>
    </cofactor>
</comment>
<sequence length="164" mass="17938">MTPIALCFPLRERHGVPEVLLGLKKTGFGAGRMVGLGGHLEPGENAAEAACRELGEESGLVTTPDDVDLAGVVDFHFPARPEWSMATSLFIPRRWSGTEGETDEIAPAWFPHAHLPVAQMWADAEHWLHRMLAGQRQHTVVVLADDNTTVRATWSVPLTDRSPS</sequence>
<name>A0A1R1L7F6_9MICC</name>
<dbReference type="GO" id="GO:0042262">
    <property type="term" value="P:DNA protection"/>
    <property type="evidence" value="ECO:0007669"/>
    <property type="project" value="InterPro"/>
</dbReference>
<comment type="catalytic activity">
    <reaction evidence="19">
        <text>O(6)-methyl-dGTP + H2O = O(6)-methyl-dGMP + diphosphate + H(+)</text>
        <dbReference type="Rhea" id="RHEA:67600"/>
        <dbReference type="ChEBI" id="CHEBI:15377"/>
        <dbReference type="ChEBI" id="CHEBI:15378"/>
        <dbReference type="ChEBI" id="CHEBI:33019"/>
        <dbReference type="ChEBI" id="CHEBI:169974"/>
        <dbReference type="ChEBI" id="CHEBI:169975"/>
    </reaction>
    <physiologicalReaction direction="left-to-right" evidence="19">
        <dbReference type="Rhea" id="RHEA:67601"/>
    </physiologicalReaction>
</comment>
<dbReference type="Pfam" id="PF00293">
    <property type="entry name" value="NUDIX"/>
    <property type="match status" value="1"/>
</dbReference>
<evidence type="ECO:0000256" key="14">
    <source>
        <dbReference type="ARBA" id="ARBA00030634"/>
    </source>
</evidence>
<dbReference type="PANTHER" id="PTHR43758:SF2">
    <property type="entry name" value="OXIDIZED PURINE NUCLEOSIDE TRIPHOSPHATE HYDROLASE"/>
    <property type="match status" value="1"/>
</dbReference>
<protein>
    <recommendedName>
        <fullName evidence="12">Oxidized purine nucleoside triphosphate hydrolase</fullName>
        <ecNumber evidence="11">3.6.1.56</ecNumber>
    </recommendedName>
    <alternativeName>
        <fullName evidence="16">2-hydroxy-dATP diphosphatase</fullName>
    </alternativeName>
    <alternativeName>
        <fullName evidence="15">7,8-dihydro-8-oxoguanine triphosphatase</fullName>
    </alternativeName>
    <alternativeName>
        <fullName evidence="14">8-oxo-dGTPase</fullName>
    </alternativeName>
    <alternativeName>
        <fullName evidence="17">Methylated purine nucleoside triphosphate hydrolase</fullName>
    </alternativeName>
    <alternativeName>
        <fullName evidence="13">Nucleoside diphosphate-linked moiety X motif 1</fullName>
    </alternativeName>
</protein>
<accession>A0A1R1L7F6</accession>
<evidence type="ECO:0000256" key="6">
    <source>
        <dbReference type="ARBA" id="ARBA00022842"/>
    </source>
</evidence>
<dbReference type="SUPFAM" id="SSF55811">
    <property type="entry name" value="Nudix"/>
    <property type="match status" value="1"/>
</dbReference>
<evidence type="ECO:0000256" key="5">
    <source>
        <dbReference type="ARBA" id="ARBA00022801"/>
    </source>
</evidence>
<comment type="catalytic activity">
    <reaction evidence="20">
        <text>N(6)-methyl-dATP + H2O = N(6)-methyl-dAMP + diphosphate + H(+)</text>
        <dbReference type="Rhea" id="RHEA:67604"/>
        <dbReference type="ChEBI" id="CHEBI:15377"/>
        <dbReference type="ChEBI" id="CHEBI:15378"/>
        <dbReference type="ChEBI" id="CHEBI:33019"/>
        <dbReference type="ChEBI" id="CHEBI:169976"/>
        <dbReference type="ChEBI" id="CHEBI:172872"/>
    </reaction>
    <physiologicalReaction direction="left-to-right" evidence="20">
        <dbReference type="Rhea" id="RHEA:67605"/>
    </physiologicalReaction>
</comment>
<evidence type="ECO:0000313" key="24">
    <source>
        <dbReference type="Proteomes" id="UP000187085"/>
    </source>
</evidence>
<dbReference type="PANTHER" id="PTHR43758">
    <property type="entry name" value="7,8-DIHYDRO-8-OXOGUANINE TRIPHOSPHATASE"/>
    <property type="match status" value="1"/>
</dbReference>
<evidence type="ECO:0000313" key="23">
    <source>
        <dbReference type="EMBL" id="OMH23485.1"/>
    </source>
</evidence>
<evidence type="ECO:0000256" key="12">
    <source>
        <dbReference type="ARBA" id="ARBA00026218"/>
    </source>
</evidence>
<evidence type="ECO:0000256" key="16">
    <source>
        <dbReference type="ARBA" id="ARBA00031927"/>
    </source>
</evidence>
<gene>
    <name evidence="23" type="ORF">BKD30_12530</name>
</gene>
<comment type="catalytic activity">
    <reaction evidence="9">
        <text>8-oxo-dGTP + H2O = 8-oxo-dGMP + diphosphate + H(+)</text>
        <dbReference type="Rhea" id="RHEA:31575"/>
        <dbReference type="ChEBI" id="CHEBI:15377"/>
        <dbReference type="ChEBI" id="CHEBI:15378"/>
        <dbReference type="ChEBI" id="CHEBI:33019"/>
        <dbReference type="ChEBI" id="CHEBI:63224"/>
        <dbReference type="ChEBI" id="CHEBI:77896"/>
    </reaction>
    <physiologicalReaction direction="left-to-right" evidence="9">
        <dbReference type="Rhea" id="RHEA:31576"/>
    </physiologicalReaction>
</comment>
<dbReference type="GO" id="GO:0046872">
    <property type="term" value="F:metal ion binding"/>
    <property type="evidence" value="ECO:0007669"/>
    <property type="project" value="UniProtKB-KW"/>
</dbReference>
<evidence type="ECO:0000256" key="13">
    <source>
        <dbReference type="ARBA" id="ARBA00029673"/>
    </source>
</evidence>
<dbReference type="InterPro" id="IPR003563">
    <property type="entry name" value="8ODP"/>
</dbReference>
<dbReference type="GO" id="GO:0008413">
    <property type="term" value="F:8-oxo-7,8-dihydroguanosine triphosphate pyrophosphatase activity"/>
    <property type="evidence" value="ECO:0007669"/>
    <property type="project" value="InterPro"/>
</dbReference>
<comment type="caution">
    <text evidence="23">The sequence shown here is derived from an EMBL/GenBank/DDBJ whole genome shotgun (WGS) entry which is preliminary data.</text>
</comment>
<dbReference type="PROSITE" id="PS51462">
    <property type="entry name" value="NUDIX"/>
    <property type="match status" value="1"/>
</dbReference>
<dbReference type="InterPro" id="IPR015797">
    <property type="entry name" value="NUDIX_hydrolase-like_dom_sf"/>
</dbReference>
<dbReference type="PRINTS" id="PR01403">
    <property type="entry name" value="8OXTPHPHTASE"/>
</dbReference>
<reference evidence="23 24" key="1">
    <citation type="submission" date="2016-12" db="EMBL/GenBank/DDBJ databases">
        <title>Draft genome of Tersicoccus phoenicis 1P05MA.</title>
        <authorList>
            <person name="Nakajima Y."/>
            <person name="Yoshizawa S."/>
            <person name="Nakamura K."/>
            <person name="Ogura Y."/>
            <person name="Hayashi T."/>
            <person name="Kogure K."/>
        </authorList>
    </citation>
    <scope>NUCLEOTIDE SEQUENCE [LARGE SCALE GENOMIC DNA]</scope>
    <source>
        <strain evidence="23 24">1p05MA</strain>
    </source>
</reference>
<keyword evidence="5 23" id="KW-0378">Hydrolase</keyword>
<comment type="function">
    <text evidence="21">Oxidized purine nucleoside triphosphate hydrolase which is a prominent sanitizer of the oxidized nucleotide pool. Catalyzes the hydrolysis of 2-oxo-dATP (2-hydroxy-dATP) into 2-oxo-dAMP. Also has a significant hydrolase activity toward 2-oxo-ATP, 8-oxo-dGTP and 8-oxo-dATP. Through the hydrolysis of oxidized purine nucleoside triphosphates, prevents their incorporation into DNA and the subsequent transversions A:T to C:G and G:C to T:A. Also catalyzes the hydrolysis of methylated purine nucleoside triphosphate preventing their integration into DNA. Through this antimutagenic activity protects cells from oxidative stress.</text>
</comment>
<keyword evidence="24" id="KW-1185">Reference proteome</keyword>
<keyword evidence="6" id="KW-0460">Magnesium</keyword>
<evidence type="ECO:0000256" key="17">
    <source>
        <dbReference type="ARBA" id="ARBA00032071"/>
    </source>
</evidence>
<dbReference type="STRING" id="554083.BKD30_12530"/>
<evidence type="ECO:0000256" key="7">
    <source>
        <dbReference type="ARBA" id="ARBA00024448"/>
    </source>
</evidence>
<evidence type="ECO:0000256" key="3">
    <source>
        <dbReference type="ARBA" id="ARBA00011245"/>
    </source>
</evidence>
<evidence type="ECO:0000256" key="4">
    <source>
        <dbReference type="ARBA" id="ARBA00022723"/>
    </source>
</evidence>
<dbReference type="EC" id="3.6.1.56" evidence="11"/>
<dbReference type="CDD" id="cd03427">
    <property type="entry name" value="NUDIX_MTH1_Nudt1"/>
    <property type="match status" value="1"/>
</dbReference>
<comment type="catalytic activity">
    <reaction evidence="8">
        <text>2-oxo-dATP + H2O = 2-oxo-dAMP + diphosphate + H(+)</text>
        <dbReference type="Rhea" id="RHEA:31583"/>
        <dbReference type="ChEBI" id="CHEBI:15377"/>
        <dbReference type="ChEBI" id="CHEBI:15378"/>
        <dbReference type="ChEBI" id="CHEBI:33019"/>
        <dbReference type="ChEBI" id="CHEBI:63212"/>
        <dbReference type="ChEBI" id="CHEBI:77897"/>
        <dbReference type="EC" id="3.6.1.56"/>
    </reaction>
    <physiologicalReaction direction="left-to-right" evidence="8">
        <dbReference type="Rhea" id="RHEA:31584"/>
    </physiologicalReaction>
</comment>
<evidence type="ECO:0000256" key="9">
    <source>
        <dbReference type="ARBA" id="ARBA00024486"/>
    </source>
</evidence>
<comment type="subunit">
    <text evidence="3">Monomer.</text>
</comment>
<proteinExistence type="inferred from homology"/>
<dbReference type="Proteomes" id="UP000187085">
    <property type="component" value="Unassembled WGS sequence"/>
</dbReference>
<organism evidence="23 24">
    <name type="scientific">Tersicoccus phoenicis</name>
    <dbReference type="NCBI Taxonomy" id="554083"/>
    <lineage>
        <taxon>Bacteria</taxon>
        <taxon>Bacillati</taxon>
        <taxon>Actinomycetota</taxon>
        <taxon>Actinomycetes</taxon>
        <taxon>Micrococcales</taxon>
        <taxon>Micrococcaceae</taxon>
        <taxon>Tersicoccus</taxon>
    </lineage>
</organism>
<evidence type="ECO:0000256" key="19">
    <source>
        <dbReference type="ARBA" id="ARBA00048894"/>
    </source>
</evidence>
<comment type="catalytic activity">
    <reaction evidence="18">
        <text>N(6)-methyl-ATP + H2O = N(6)-methyl-AMP + diphosphate + H(+)</text>
        <dbReference type="Rhea" id="RHEA:67608"/>
        <dbReference type="ChEBI" id="CHEBI:15377"/>
        <dbReference type="ChEBI" id="CHEBI:15378"/>
        <dbReference type="ChEBI" id="CHEBI:33019"/>
        <dbReference type="ChEBI" id="CHEBI:144842"/>
        <dbReference type="ChEBI" id="CHEBI:172873"/>
    </reaction>
    <physiologicalReaction direction="left-to-right" evidence="18">
        <dbReference type="Rhea" id="RHEA:67609"/>
    </physiologicalReaction>
</comment>
<dbReference type="AlphaFoldDB" id="A0A1R1L7F6"/>
<dbReference type="InterPro" id="IPR000086">
    <property type="entry name" value="NUDIX_hydrolase_dom"/>
</dbReference>
<dbReference type="PROSITE" id="PS00893">
    <property type="entry name" value="NUDIX_BOX"/>
    <property type="match status" value="1"/>
</dbReference>
<evidence type="ECO:0000256" key="15">
    <source>
        <dbReference type="ARBA" id="ARBA00030682"/>
    </source>
</evidence>
<evidence type="ECO:0000256" key="1">
    <source>
        <dbReference type="ARBA" id="ARBA00001946"/>
    </source>
</evidence>
<evidence type="ECO:0000256" key="11">
    <source>
        <dbReference type="ARBA" id="ARBA00026103"/>
    </source>
</evidence>
<evidence type="ECO:0000256" key="8">
    <source>
        <dbReference type="ARBA" id="ARBA00024459"/>
    </source>
</evidence>
<evidence type="ECO:0000256" key="20">
    <source>
        <dbReference type="ARBA" id="ARBA00049032"/>
    </source>
</evidence>
<keyword evidence="4" id="KW-0479">Metal-binding</keyword>
<evidence type="ECO:0000256" key="10">
    <source>
        <dbReference type="ARBA" id="ARBA00024596"/>
    </source>
</evidence>
<feature type="domain" description="Nudix hydrolase" evidence="22">
    <location>
        <begin position="1"/>
        <end position="136"/>
    </location>
</feature>
<comment type="catalytic activity">
    <reaction evidence="10">
        <text>2-oxo-ATP + H2O = 2-oxo-AMP + diphosphate + H(+)</text>
        <dbReference type="Rhea" id="RHEA:67392"/>
        <dbReference type="ChEBI" id="CHEBI:15377"/>
        <dbReference type="ChEBI" id="CHEBI:15378"/>
        <dbReference type="ChEBI" id="CHEBI:33019"/>
        <dbReference type="ChEBI" id="CHEBI:71395"/>
        <dbReference type="ChEBI" id="CHEBI:172878"/>
    </reaction>
    <physiologicalReaction direction="left-to-right" evidence="10">
        <dbReference type="Rhea" id="RHEA:67393"/>
    </physiologicalReaction>
</comment>
<dbReference type="EMBL" id="MRDE01000074">
    <property type="protein sequence ID" value="OMH23485.1"/>
    <property type="molecule type" value="Genomic_DNA"/>
</dbReference>
<evidence type="ECO:0000259" key="22">
    <source>
        <dbReference type="PROSITE" id="PS51462"/>
    </source>
</evidence>
<comment type="catalytic activity">
    <reaction evidence="7">
        <text>8-oxo-dATP + H2O = 8-oxo-dAMP + diphosphate + H(+)</text>
        <dbReference type="Rhea" id="RHEA:65396"/>
        <dbReference type="ChEBI" id="CHEBI:15377"/>
        <dbReference type="ChEBI" id="CHEBI:15378"/>
        <dbReference type="ChEBI" id="CHEBI:33019"/>
        <dbReference type="ChEBI" id="CHEBI:71361"/>
        <dbReference type="ChEBI" id="CHEBI:172871"/>
    </reaction>
    <physiologicalReaction direction="left-to-right" evidence="7">
        <dbReference type="Rhea" id="RHEA:65397"/>
    </physiologicalReaction>
</comment>
<evidence type="ECO:0000256" key="21">
    <source>
        <dbReference type="ARBA" id="ARBA00053094"/>
    </source>
</evidence>
<evidence type="ECO:0000256" key="18">
    <source>
        <dbReference type="ARBA" id="ARBA00048002"/>
    </source>
</evidence>
<dbReference type="Gene3D" id="3.90.79.10">
    <property type="entry name" value="Nucleoside Triphosphate Pyrophosphohydrolase"/>
    <property type="match status" value="1"/>
</dbReference>
<comment type="similarity">
    <text evidence="2">Belongs to the Nudix hydrolase family.</text>
</comment>
<dbReference type="GO" id="GO:0005737">
    <property type="term" value="C:cytoplasm"/>
    <property type="evidence" value="ECO:0007669"/>
    <property type="project" value="TreeGrafter"/>
</dbReference>